<dbReference type="EMBL" id="MNAD01001674">
    <property type="protein sequence ID" value="OJT02351.1"/>
    <property type="molecule type" value="Genomic_DNA"/>
</dbReference>
<evidence type="ECO:0000313" key="2">
    <source>
        <dbReference type="Proteomes" id="UP000184267"/>
    </source>
</evidence>
<name>A0A1M2V416_TRAPU</name>
<keyword evidence="2" id="KW-1185">Reference proteome</keyword>
<evidence type="ECO:0000313" key="1">
    <source>
        <dbReference type="EMBL" id="OJT02351.1"/>
    </source>
</evidence>
<proteinExistence type="predicted"/>
<dbReference type="AlphaFoldDB" id="A0A1M2V416"/>
<reference evidence="1 2" key="1">
    <citation type="submission" date="2016-10" db="EMBL/GenBank/DDBJ databases">
        <title>Genome sequence of the basidiomycete white-rot fungus Trametes pubescens.</title>
        <authorList>
            <person name="Makela M.R."/>
            <person name="Granchi Z."/>
            <person name="Peng M."/>
            <person name="De Vries R.P."/>
            <person name="Grigoriev I."/>
            <person name="Riley R."/>
            <person name="Hilden K."/>
        </authorList>
    </citation>
    <scope>NUCLEOTIDE SEQUENCE [LARGE SCALE GENOMIC DNA]</scope>
    <source>
        <strain evidence="1 2">FBCC735</strain>
    </source>
</reference>
<protein>
    <submittedName>
        <fullName evidence="1">Uncharacterized protein</fullName>
    </submittedName>
</protein>
<dbReference type="Proteomes" id="UP000184267">
    <property type="component" value="Unassembled WGS sequence"/>
</dbReference>
<sequence>MHLKEKLNNLVAKMQTIHSTSAAASTAFSENRFELDGSNELALPSPVPDLAKKDPTPTHAKLLQDLQCVASLAAMFGLTIADKVIGSQEIVEIMDNVPSKRKAGLSDLPIPQLWAPEAALQRHSLD</sequence>
<comment type="caution">
    <text evidence="1">The sequence shown here is derived from an EMBL/GenBank/DDBJ whole genome shotgun (WGS) entry which is preliminary data.</text>
</comment>
<gene>
    <name evidence="1" type="ORF">TRAPUB_7134</name>
</gene>
<organism evidence="1 2">
    <name type="scientific">Trametes pubescens</name>
    <name type="common">White-rot fungus</name>
    <dbReference type="NCBI Taxonomy" id="154538"/>
    <lineage>
        <taxon>Eukaryota</taxon>
        <taxon>Fungi</taxon>
        <taxon>Dikarya</taxon>
        <taxon>Basidiomycota</taxon>
        <taxon>Agaricomycotina</taxon>
        <taxon>Agaricomycetes</taxon>
        <taxon>Polyporales</taxon>
        <taxon>Polyporaceae</taxon>
        <taxon>Trametes</taxon>
    </lineage>
</organism>
<accession>A0A1M2V416</accession>